<feature type="transmembrane region" description="Helical" evidence="2">
    <location>
        <begin position="154"/>
        <end position="172"/>
    </location>
</feature>
<evidence type="ECO:0000256" key="2">
    <source>
        <dbReference type="SAM" id="Phobius"/>
    </source>
</evidence>
<feature type="transmembrane region" description="Helical" evidence="2">
    <location>
        <begin position="212"/>
        <end position="231"/>
    </location>
</feature>
<evidence type="ECO:0000313" key="3">
    <source>
        <dbReference type="EMBL" id="MBS9338821.1"/>
    </source>
</evidence>
<keyword evidence="4" id="KW-1185">Reference proteome</keyword>
<accession>A0ABS5R2D8</accession>
<evidence type="ECO:0000256" key="1">
    <source>
        <dbReference type="SAM" id="MobiDB-lite"/>
    </source>
</evidence>
<sequence>MVEHDDQQVNDDVKVPTEGDSKASSGFKFGQQNAQNFFSRARRNSEEKAAAEENKPSPAEVYAKLPAVNRWTVPVVAIAFPLIWWLKPMLNGTLVNRLTFAQVWPLLLYSFCTALAMGFLISSRFVKKDWRVYAALVASLVVLVNSSLRTRFEILALLLLFLLVLAILPFTLVQLQNGLGLLALTSMVAFTVPVCITFLANNYVDNAFLNEAWTFFYTTLFYLTPLVLPKAKGRLLGLLTGSAFLINVLLFHAFGTGVIVALVLTLGTYVLSFIRPLTYRVQAITASIALLLTMLFI</sequence>
<protein>
    <recommendedName>
        <fullName evidence="5">Integral membrane protein</fullName>
    </recommendedName>
</protein>
<feature type="compositionally biased region" description="Basic and acidic residues" evidence="1">
    <location>
        <begin position="1"/>
        <end position="21"/>
    </location>
</feature>
<dbReference type="RefSeq" id="WP_213809102.1">
    <property type="nucleotide sequence ID" value="NZ_JAAMFK010000004.1"/>
</dbReference>
<keyword evidence="2" id="KW-1133">Transmembrane helix</keyword>
<feature type="transmembrane region" description="Helical" evidence="2">
    <location>
        <begin position="67"/>
        <end position="86"/>
    </location>
</feature>
<keyword evidence="2" id="KW-0472">Membrane</keyword>
<comment type="caution">
    <text evidence="3">The sequence shown here is derived from an EMBL/GenBank/DDBJ whole genome shotgun (WGS) entry which is preliminary data.</text>
</comment>
<keyword evidence="2" id="KW-0812">Transmembrane</keyword>
<organism evidence="3 4">
    <name type="scientific">Fructobacillus broussonetiae</name>
    <dbReference type="NCBI Taxonomy" id="2713173"/>
    <lineage>
        <taxon>Bacteria</taxon>
        <taxon>Bacillati</taxon>
        <taxon>Bacillota</taxon>
        <taxon>Bacilli</taxon>
        <taxon>Lactobacillales</taxon>
        <taxon>Lactobacillaceae</taxon>
        <taxon>Fructobacillus</taxon>
    </lineage>
</organism>
<name>A0ABS5R2D8_9LACO</name>
<proteinExistence type="predicted"/>
<evidence type="ECO:0000313" key="4">
    <source>
        <dbReference type="Proteomes" id="UP001519504"/>
    </source>
</evidence>
<reference evidence="3 4" key="1">
    <citation type="submission" date="2020-02" db="EMBL/GenBank/DDBJ databases">
        <title>Fructobacillus sp. isolated from paper mulberry of Taiwan.</title>
        <authorList>
            <person name="Lin S.-T."/>
        </authorList>
    </citation>
    <scope>NUCLEOTIDE SEQUENCE [LARGE SCALE GENOMIC DNA]</scope>
    <source>
        <strain evidence="3 4">M2-14</strain>
    </source>
</reference>
<feature type="transmembrane region" description="Helical" evidence="2">
    <location>
        <begin position="243"/>
        <end position="271"/>
    </location>
</feature>
<feature type="transmembrane region" description="Helical" evidence="2">
    <location>
        <begin position="106"/>
        <end position="123"/>
    </location>
</feature>
<dbReference type="EMBL" id="JAAMFK010000004">
    <property type="protein sequence ID" value="MBS9338821.1"/>
    <property type="molecule type" value="Genomic_DNA"/>
</dbReference>
<gene>
    <name evidence="3" type="ORF">G6R29_04180</name>
</gene>
<feature type="region of interest" description="Disordered" evidence="1">
    <location>
        <begin position="1"/>
        <end position="33"/>
    </location>
</feature>
<dbReference type="Proteomes" id="UP001519504">
    <property type="component" value="Unassembled WGS sequence"/>
</dbReference>
<feature type="transmembrane region" description="Helical" evidence="2">
    <location>
        <begin position="179"/>
        <end position="200"/>
    </location>
</feature>
<evidence type="ECO:0008006" key="5">
    <source>
        <dbReference type="Google" id="ProtNLM"/>
    </source>
</evidence>